<proteinExistence type="predicted"/>
<gene>
    <name evidence="1" type="ORF">HMPREF2531_00251</name>
</gene>
<evidence type="ECO:0000313" key="1">
    <source>
        <dbReference type="EMBL" id="KXT55364.1"/>
    </source>
</evidence>
<dbReference type="Proteomes" id="UP000070319">
    <property type="component" value="Unassembled WGS sequence"/>
</dbReference>
<accession>A0A139LV81</accession>
<reference evidence="1 2" key="1">
    <citation type="submission" date="2016-02" db="EMBL/GenBank/DDBJ databases">
        <authorList>
            <person name="Wen L."/>
            <person name="He K."/>
            <person name="Yang H."/>
        </authorList>
    </citation>
    <scope>NUCLEOTIDE SEQUENCE [LARGE SCALE GENOMIC DNA]</scope>
    <source>
        <strain evidence="1 2">KLE1704</strain>
    </source>
</reference>
<evidence type="ECO:0000313" key="2">
    <source>
        <dbReference type="Proteomes" id="UP000070319"/>
    </source>
</evidence>
<comment type="caution">
    <text evidence="1">The sequence shown here is derived from an EMBL/GenBank/DDBJ whole genome shotgun (WGS) entry which is preliminary data.</text>
</comment>
<dbReference type="AlphaFoldDB" id="A0A139LV81"/>
<name>A0A139LV81_9BACE</name>
<organism evidence="1">
    <name type="scientific">Bacteroides intestinalis</name>
    <dbReference type="NCBI Taxonomy" id="329854"/>
    <lineage>
        <taxon>Bacteria</taxon>
        <taxon>Pseudomonadati</taxon>
        <taxon>Bacteroidota</taxon>
        <taxon>Bacteroidia</taxon>
        <taxon>Bacteroidales</taxon>
        <taxon>Bacteroidaceae</taxon>
        <taxon>Bacteroides</taxon>
    </lineage>
</organism>
<sequence length="41" mass="5143">MCVFIVYNHLSKTKIDVSYQQGLQYYFNRLEKWLKMRFLTH</sequence>
<dbReference type="EMBL" id="LTDF01000025">
    <property type="protein sequence ID" value="KXT55364.1"/>
    <property type="molecule type" value="Genomic_DNA"/>
</dbReference>
<protein>
    <submittedName>
        <fullName evidence="1">Uncharacterized protein</fullName>
    </submittedName>
</protein>